<dbReference type="AlphaFoldDB" id="A0A7H0K823"/>
<protein>
    <submittedName>
        <fullName evidence="1">Uncharacterized protein</fullName>
    </submittedName>
</protein>
<evidence type="ECO:0000313" key="2">
    <source>
        <dbReference type="Proteomes" id="UP000577408"/>
    </source>
</evidence>
<name>A0A7H0K823_9CORY</name>
<organism evidence="1 2">
    <name type="scientific">Corynebacterium wankanglinii</name>
    <dbReference type="NCBI Taxonomy" id="2735136"/>
    <lineage>
        <taxon>Bacteria</taxon>
        <taxon>Bacillati</taxon>
        <taxon>Actinomycetota</taxon>
        <taxon>Actinomycetes</taxon>
        <taxon>Mycobacteriales</taxon>
        <taxon>Corynebacteriaceae</taxon>
        <taxon>Corynebacterium</taxon>
    </lineage>
</organism>
<dbReference type="RefSeq" id="WP_181192938.1">
    <property type="nucleotide sequence ID" value="NZ_JABFED010000008.1"/>
</dbReference>
<gene>
    <name evidence="1" type="ORF">HMA55_10180</name>
</gene>
<reference evidence="1 2" key="1">
    <citation type="submission" date="2020-05" db="EMBL/GenBank/DDBJ databases">
        <title>Descriptions of Corynebacterium xxxx sp. nov., Corynebacterium yyyy sp. nov. and Corynebacterium zzzz sp. nov.</title>
        <authorList>
            <person name="Zhang G."/>
        </authorList>
    </citation>
    <scope>NUCLEOTIDE SEQUENCE [LARGE SCALE GENOMIC DNA]</scope>
    <source>
        <strain evidence="2">zg-913</strain>
    </source>
</reference>
<keyword evidence="2" id="KW-1185">Reference proteome</keyword>
<sequence length="56" mass="5782">MRRFTLLASRYIAAGAITAMGLWLARAPWPSAGYAGDAALMLVAGCVAVACLAWPG</sequence>
<proteinExistence type="predicted"/>
<dbReference type="EMBL" id="JABFED010000008">
    <property type="protein sequence ID" value="MBA1838247.1"/>
    <property type="molecule type" value="Genomic_DNA"/>
</dbReference>
<comment type="caution">
    <text evidence="1">The sequence shown here is derived from an EMBL/GenBank/DDBJ whole genome shotgun (WGS) entry which is preliminary data.</text>
</comment>
<accession>A0A7H0K823</accession>
<dbReference type="Proteomes" id="UP000577408">
    <property type="component" value="Unassembled WGS sequence"/>
</dbReference>
<evidence type="ECO:0000313" key="1">
    <source>
        <dbReference type="EMBL" id="MBA1838247.1"/>
    </source>
</evidence>